<protein>
    <submittedName>
        <fullName evidence="1">Uncharacterized protein</fullName>
    </submittedName>
</protein>
<comment type="caution">
    <text evidence="1">The sequence shown here is derived from an EMBL/GenBank/DDBJ whole genome shotgun (WGS) entry which is preliminary data.</text>
</comment>
<keyword evidence="2" id="KW-1185">Reference proteome</keyword>
<accession>A0A8J7L587</accession>
<name>A0A8J7L587_9CYAN</name>
<dbReference type="EMBL" id="JAECZB010000097">
    <property type="protein sequence ID" value="MBH8555789.1"/>
    <property type="molecule type" value="Genomic_DNA"/>
</dbReference>
<evidence type="ECO:0000313" key="1">
    <source>
        <dbReference type="EMBL" id="MBH8555789.1"/>
    </source>
</evidence>
<proteinExistence type="predicted"/>
<gene>
    <name evidence="1" type="ORF">I8751_26270</name>
</gene>
<reference evidence="1 2" key="1">
    <citation type="journal article" date="2021" name="Int. J. Syst. Evol. Microbiol.">
        <title>Amazonocrinis nigriterrae gen. nov., sp. nov., Atlanticothrix silvestris gen. nov., sp. nov. and Dendronalium phyllosphericum gen. nov., sp. nov., nostocacean cyanobacteria from Brazilian environments.</title>
        <authorList>
            <person name="Alvarenga D.O."/>
            <person name="Andreote A.P.D."/>
            <person name="Branco L.H.Z."/>
            <person name="Delbaje E."/>
            <person name="Cruz R.B."/>
            <person name="Varani A.M."/>
            <person name="Fiore M.F."/>
        </authorList>
    </citation>
    <scope>NUCLEOTIDE SEQUENCE [LARGE SCALE GENOMIC DNA]</scope>
    <source>
        <strain evidence="1 2">CENA357</strain>
    </source>
</reference>
<organism evidence="1 2">
    <name type="scientific">Atlanticothrix silvestris CENA357</name>
    <dbReference type="NCBI Taxonomy" id="1725252"/>
    <lineage>
        <taxon>Bacteria</taxon>
        <taxon>Bacillati</taxon>
        <taxon>Cyanobacteriota</taxon>
        <taxon>Cyanophyceae</taxon>
        <taxon>Nostocales</taxon>
        <taxon>Nodulariaceae</taxon>
        <taxon>Atlanticothrix</taxon>
        <taxon>Atlanticothrix silvestris</taxon>
    </lineage>
</organism>
<dbReference type="AlphaFoldDB" id="A0A8J7L587"/>
<dbReference type="Proteomes" id="UP000599391">
    <property type="component" value="Unassembled WGS sequence"/>
</dbReference>
<sequence length="63" mass="7554">MAGEEIEIVIYPNANWIFDFYLYREKLKSTARALLNFWLLQKLEANKTKNLKLEFDSNASKRR</sequence>
<evidence type="ECO:0000313" key="2">
    <source>
        <dbReference type="Proteomes" id="UP000599391"/>
    </source>
</evidence>
<dbReference type="RefSeq" id="WP_214441990.1">
    <property type="nucleotide sequence ID" value="NZ_JAECZB010000097.1"/>
</dbReference>